<comment type="caution">
    <text evidence="2">The sequence shown here is derived from an EMBL/GenBank/DDBJ whole genome shotgun (WGS) entry which is preliminary data.</text>
</comment>
<feature type="transmembrane region" description="Helical" evidence="1">
    <location>
        <begin position="55"/>
        <end position="79"/>
    </location>
</feature>
<reference evidence="2" key="2">
    <citation type="submission" date="2023-06" db="EMBL/GenBank/DDBJ databases">
        <authorList>
            <person name="Zeman M."/>
            <person name="Kubasova T."/>
            <person name="Jahodarova E."/>
            <person name="Nykrynova M."/>
            <person name="Rychlik I."/>
        </authorList>
    </citation>
    <scope>NUCLEOTIDE SEQUENCE</scope>
    <source>
        <strain evidence="2">ET39</strain>
    </source>
</reference>
<name>A0ABT7UB04_9FIRM</name>
<dbReference type="Proteomes" id="UP001529340">
    <property type="component" value="Unassembled WGS sequence"/>
</dbReference>
<feature type="transmembrane region" description="Helical" evidence="1">
    <location>
        <begin position="12"/>
        <end position="35"/>
    </location>
</feature>
<evidence type="ECO:0000313" key="3">
    <source>
        <dbReference type="Proteomes" id="UP001529340"/>
    </source>
</evidence>
<keyword evidence="1" id="KW-0812">Transmembrane</keyword>
<evidence type="ECO:0000313" key="2">
    <source>
        <dbReference type="EMBL" id="MDM8156830.1"/>
    </source>
</evidence>
<dbReference type="RefSeq" id="WP_289607297.1">
    <property type="nucleotide sequence ID" value="NZ_JAUDCG010000013.1"/>
</dbReference>
<accession>A0ABT7UB04</accession>
<reference evidence="2" key="1">
    <citation type="submission" date="2023-06" db="EMBL/GenBank/DDBJ databases">
        <title>Identification and characterization of horizontal gene transfer across gut microbiota members of farm animals based on homology search.</title>
        <authorList>
            <person name="Schwarzerova J."/>
            <person name="Nykrynova M."/>
            <person name="Jureckova K."/>
            <person name="Cejkova D."/>
            <person name="Rychlik I."/>
        </authorList>
    </citation>
    <scope>NUCLEOTIDE SEQUENCE</scope>
    <source>
        <strain evidence="2">ET39</strain>
    </source>
</reference>
<keyword evidence="3" id="KW-1185">Reference proteome</keyword>
<keyword evidence="1" id="KW-1133">Transmembrane helix</keyword>
<evidence type="ECO:0000256" key="1">
    <source>
        <dbReference type="SAM" id="Phobius"/>
    </source>
</evidence>
<keyword evidence="1" id="KW-0472">Membrane</keyword>
<dbReference type="EMBL" id="JAUDCG010000013">
    <property type="protein sequence ID" value="MDM8156830.1"/>
    <property type="molecule type" value="Genomic_DNA"/>
</dbReference>
<organism evidence="2 3">
    <name type="scientific">Amedibacillus dolichus</name>
    <dbReference type="NCBI Taxonomy" id="31971"/>
    <lineage>
        <taxon>Bacteria</taxon>
        <taxon>Bacillati</taxon>
        <taxon>Bacillota</taxon>
        <taxon>Erysipelotrichia</taxon>
        <taxon>Erysipelotrichales</taxon>
        <taxon>Erysipelotrichaceae</taxon>
        <taxon>Amedibacillus</taxon>
    </lineage>
</organism>
<protein>
    <submittedName>
        <fullName evidence="2">Uncharacterized protein</fullName>
    </submittedName>
</protein>
<gene>
    <name evidence="2" type="ORF">QUV96_04155</name>
</gene>
<sequence>MNQKRRIQAGSIALYVLAVLLLCYGAYMAFSAYTYVADYYGYQGTDITANLGEAFQYVISQSCLYICFSIVFYVMGLLLQKLNDLHDFLPREYLRPKEVEEQDVEIAEDAVGQKVWEAPLAAEEPIADGQGTEEQA</sequence>
<proteinExistence type="predicted"/>